<feature type="transmembrane region" description="Helical" evidence="1">
    <location>
        <begin position="69"/>
        <end position="87"/>
    </location>
</feature>
<name>A0A6L3ZEW6_9FLAO</name>
<accession>A0A6L3ZEW6</accession>
<keyword evidence="1" id="KW-0472">Membrane</keyword>
<feature type="transmembrane region" description="Helical" evidence="1">
    <location>
        <begin position="99"/>
        <end position="119"/>
    </location>
</feature>
<dbReference type="OrthoDB" id="6402664at2"/>
<sequence>MEIRYESGRPRSILISLVVNVLSIFAASYLLDGVIVDSVTTAIWVAITLSILNVTIKPLLILLTLPLTVFSFGLFLLVINAIVIYIAADWISGFTVHGFWWAVLFSLLISLINSVLYRLGDRSAE</sequence>
<gene>
    <name evidence="2" type="ORF">F8C82_10740</name>
</gene>
<comment type="caution">
    <text evidence="2">The sequence shown here is derived from an EMBL/GenBank/DDBJ whole genome shotgun (WGS) entry which is preliminary data.</text>
</comment>
<evidence type="ECO:0000313" key="2">
    <source>
        <dbReference type="EMBL" id="KAB2816156.1"/>
    </source>
</evidence>
<keyword evidence="1" id="KW-1133">Transmembrane helix</keyword>
<organism evidence="2 3">
    <name type="scientific">Phaeocystidibacter marisrubri</name>
    <dbReference type="NCBI Taxonomy" id="1577780"/>
    <lineage>
        <taxon>Bacteria</taxon>
        <taxon>Pseudomonadati</taxon>
        <taxon>Bacteroidota</taxon>
        <taxon>Flavobacteriia</taxon>
        <taxon>Flavobacteriales</taxon>
        <taxon>Phaeocystidibacteraceae</taxon>
        <taxon>Phaeocystidibacter</taxon>
    </lineage>
</organism>
<dbReference type="EMBL" id="WBVQ01000002">
    <property type="protein sequence ID" value="KAB2816156.1"/>
    <property type="molecule type" value="Genomic_DNA"/>
</dbReference>
<dbReference type="PANTHER" id="PTHR37309:SF1">
    <property type="entry name" value="SLR0284 PROTEIN"/>
    <property type="match status" value="1"/>
</dbReference>
<dbReference type="InterPro" id="IPR007165">
    <property type="entry name" value="Phage_holin_4_2"/>
</dbReference>
<dbReference type="RefSeq" id="WP_151693584.1">
    <property type="nucleotide sequence ID" value="NZ_BMGX01000001.1"/>
</dbReference>
<proteinExistence type="predicted"/>
<dbReference type="Proteomes" id="UP000484164">
    <property type="component" value="Unassembled WGS sequence"/>
</dbReference>
<feature type="transmembrane region" description="Helical" evidence="1">
    <location>
        <begin position="43"/>
        <end position="62"/>
    </location>
</feature>
<reference evidence="2 3" key="1">
    <citation type="submission" date="2019-10" db="EMBL/GenBank/DDBJ databases">
        <title>Genome sequence of Phaeocystidibacter marisrubri JCM30614 (type strain).</title>
        <authorList>
            <person name="Bowman J.P."/>
        </authorList>
    </citation>
    <scope>NUCLEOTIDE SEQUENCE [LARGE SCALE GENOMIC DNA]</scope>
    <source>
        <strain evidence="2 3">JCM 30614</strain>
    </source>
</reference>
<dbReference type="Pfam" id="PF04020">
    <property type="entry name" value="Phage_holin_4_2"/>
    <property type="match status" value="1"/>
</dbReference>
<evidence type="ECO:0000313" key="3">
    <source>
        <dbReference type="Proteomes" id="UP000484164"/>
    </source>
</evidence>
<dbReference type="PANTHER" id="PTHR37309">
    <property type="entry name" value="SLR0284 PROTEIN"/>
    <property type="match status" value="1"/>
</dbReference>
<dbReference type="AlphaFoldDB" id="A0A6L3ZEW6"/>
<protein>
    <submittedName>
        <fullName evidence="2">Phage holin family protein</fullName>
    </submittedName>
</protein>
<feature type="transmembrane region" description="Helical" evidence="1">
    <location>
        <begin position="12"/>
        <end position="31"/>
    </location>
</feature>
<evidence type="ECO:0000256" key="1">
    <source>
        <dbReference type="SAM" id="Phobius"/>
    </source>
</evidence>
<keyword evidence="3" id="KW-1185">Reference proteome</keyword>
<keyword evidence="1" id="KW-0812">Transmembrane</keyword>